<dbReference type="EMBL" id="FWEV01000307">
    <property type="protein sequence ID" value="SLM32326.1"/>
    <property type="molecule type" value="Genomic_DNA"/>
</dbReference>
<dbReference type="Gene3D" id="3.20.20.370">
    <property type="entry name" value="Glycoside hydrolase/deacetylase"/>
    <property type="match status" value="1"/>
</dbReference>
<feature type="compositionally biased region" description="Basic residues" evidence="1">
    <location>
        <begin position="54"/>
        <end position="77"/>
    </location>
</feature>
<feature type="compositionally biased region" description="Polar residues" evidence="1">
    <location>
        <begin position="133"/>
        <end position="149"/>
    </location>
</feature>
<keyword evidence="2" id="KW-0472">Membrane</keyword>
<feature type="compositionally biased region" description="Polar residues" evidence="1">
    <location>
        <begin position="44"/>
        <end position="53"/>
    </location>
</feature>
<dbReference type="STRING" id="1246637.MTBBW1_630020"/>
<feature type="transmembrane region" description="Helical" evidence="2">
    <location>
        <begin position="92"/>
        <end position="113"/>
    </location>
</feature>
<keyword evidence="2" id="KW-1133">Transmembrane helix</keyword>
<dbReference type="SUPFAM" id="SSF88713">
    <property type="entry name" value="Glycoside hydrolase/deacetylase"/>
    <property type="match status" value="1"/>
</dbReference>
<feature type="region of interest" description="Disordered" evidence="1">
    <location>
        <begin position="133"/>
        <end position="211"/>
    </location>
</feature>
<dbReference type="Proteomes" id="UP000191931">
    <property type="component" value="Unassembled WGS sequence"/>
</dbReference>
<evidence type="ECO:0000313" key="3">
    <source>
        <dbReference type="EMBL" id="SLM32326.1"/>
    </source>
</evidence>
<dbReference type="PANTHER" id="PTHR30105:SF2">
    <property type="entry name" value="DIVERGENT POLYSACCHARIDE DEACETYLASE SUPERFAMILY"/>
    <property type="match status" value="1"/>
</dbReference>
<dbReference type="Pfam" id="PF04748">
    <property type="entry name" value="Polysacc_deac_2"/>
    <property type="match status" value="1"/>
</dbReference>
<protein>
    <recommendedName>
        <fullName evidence="5">Divergent polysaccharide deacetylase family protein</fullName>
    </recommendedName>
</protein>
<dbReference type="OrthoDB" id="9784811at2"/>
<feature type="compositionally biased region" description="Basic and acidic residues" evidence="1">
    <location>
        <begin position="181"/>
        <end position="191"/>
    </location>
</feature>
<organism evidence="3 4">
    <name type="scientific">Desulfamplus magnetovallimortis</name>
    <dbReference type="NCBI Taxonomy" id="1246637"/>
    <lineage>
        <taxon>Bacteria</taxon>
        <taxon>Pseudomonadati</taxon>
        <taxon>Thermodesulfobacteriota</taxon>
        <taxon>Desulfobacteria</taxon>
        <taxon>Desulfobacterales</taxon>
        <taxon>Desulfobacteraceae</taxon>
        <taxon>Desulfamplus</taxon>
    </lineage>
</organism>
<proteinExistence type="predicted"/>
<keyword evidence="4" id="KW-1185">Reference proteome</keyword>
<dbReference type="PANTHER" id="PTHR30105">
    <property type="entry name" value="UNCHARACTERIZED YIBQ-RELATED"/>
    <property type="match status" value="1"/>
</dbReference>
<feature type="compositionally biased region" description="Basic and acidic residues" evidence="1">
    <location>
        <begin position="1"/>
        <end position="21"/>
    </location>
</feature>
<accession>A0A1W1HIQ6</accession>
<reference evidence="3 4" key="1">
    <citation type="submission" date="2017-03" db="EMBL/GenBank/DDBJ databases">
        <authorList>
            <person name="Afonso C.L."/>
            <person name="Miller P.J."/>
            <person name="Scott M.A."/>
            <person name="Spackman E."/>
            <person name="Goraichik I."/>
            <person name="Dimitrov K.M."/>
            <person name="Suarez D.L."/>
            <person name="Swayne D.E."/>
        </authorList>
    </citation>
    <scope>NUCLEOTIDE SEQUENCE [LARGE SCALE GENOMIC DNA]</scope>
    <source>
        <strain evidence="3">PRJEB14757</strain>
    </source>
</reference>
<name>A0A1W1HIQ6_9BACT</name>
<dbReference type="GO" id="GO:0005975">
    <property type="term" value="P:carbohydrate metabolic process"/>
    <property type="evidence" value="ECO:0007669"/>
    <property type="project" value="InterPro"/>
</dbReference>
<evidence type="ECO:0000256" key="2">
    <source>
        <dbReference type="SAM" id="Phobius"/>
    </source>
</evidence>
<dbReference type="InterPro" id="IPR011330">
    <property type="entry name" value="Glyco_hydro/deAcase_b/a-brl"/>
</dbReference>
<feature type="compositionally biased region" description="Low complexity" evidence="1">
    <location>
        <begin position="22"/>
        <end position="43"/>
    </location>
</feature>
<feature type="compositionally biased region" description="Polar residues" evidence="1">
    <location>
        <begin position="169"/>
        <end position="180"/>
    </location>
</feature>
<evidence type="ECO:0008006" key="5">
    <source>
        <dbReference type="Google" id="ProtNLM"/>
    </source>
</evidence>
<dbReference type="CDD" id="cd10936">
    <property type="entry name" value="CE4_DAC2"/>
    <property type="match status" value="1"/>
</dbReference>
<dbReference type="AlphaFoldDB" id="A0A1W1HIQ6"/>
<evidence type="ECO:0000313" key="4">
    <source>
        <dbReference type="Proteomes" id="UP000191931"/>
    </source>
</evidence>
<dbReference type="RefSeq" id="WP_080801885.1">
    <property type="nucleotide sequence ID" value="NZ_LT828542.1"/>
</dbReference>
<feature type="region of interest" description="Disordered" evidence="1">
    <location>
        <begin position="1"/>
        <end position="85"/>
    </location>
</feature>
<keyword evidence="2" id="KW-0812">Transmembrane</keyword>
<evidence type="ECO:0000256" key="1">
    <source>
        <dbReference type="SAM" id="MobiDB-lite"/>
    </source>
</evidence>
<dbReference type="InterPro" id="IPR006837">
    <property type="entry name" value="Divergent_DAC"/>
</dbReference>
<sequence length="463" mass="50674">MTSSKKNSEPPVKKSGSEGSKKQNSLKNKSKTKGNSGKTAGSTAKTGNNVSSKTLKRATAPKRQKKSTKVNSRRITNRKNETSVSQELKKGFTAVFLLVCVVGISAMGADLYFNGLLSGTNREKHSDYVENISGTDQNRETNTGENAKINTPHLKAQKKKSRNIADQPENLSEDGTVTMSQEKKIDSRDNKSSSSAKSLAQPDSTNMSEEKNKISPLFEIFDDEPVQKDSLSLPSKDQMSEGPRVAIIIDDIGFDMKMADKLAAIDTNITFAILPAAPFALKAAHKLHTKGMELMLHLPMQPVEYPEVNPGPGAILTSMSPDEVVDTLRKNLDALPYITGVNNHMGSAITALSPQVHQIFTVLKQRKLFFIDSLTSSESLCSQAAHLFQIPFGHRDVFLDNIQTKQYIINQIRKLVTTAKKNGFAIGIGHPYPATYIALRDEISNLKKHVKIVPASQVVGLLE</sequence>
<gene>
    <name evidence="3" type="ORF">MTBBW1_630020</name>
</gene>